<dbReference type="SMART" id="SM00184">
    <property type="entry name" value="RING"/>
    <property type="match status" value="1"/>
</dbReference>
<dbReference type="EMBL" id="MU089523">
    <property type="protein sequence ID" value="KAF7851889.1"/>
    <property type="molecule type" value="Genomic_DNA"/>
</dbReference>
<evidence type="ECO:0000256" key="5">
    <source>
        <dbReference type="ARBA" id="ARBA00022833"/>
    </source>
</evidence>
<dbReference type="InterPro" id="IPR013083">
    <property type="entry name" value="Znf_RING/FYVE/PHD"/>
</dbReference>
<evidence type="ECO:0000313" key="9">
    <source>
        <dbReference type="Proteomes" id="UP000806378"/>
    </source>
</evidence>
<organism evidence="8 9">
    <name type="scientific">Corymbia citriodora subsp. variegata</name>
    <dbReference type="NCBI Taxonomy" id="360336"/>
    <lineage>
        <taxon>Eukaryota</taxon>
        <taxon>Viridiplantae</taxon>
        <taxon>Streptophyta</taxon>
        <taxon>Embryophyta</taxon>
        <taxon>Tracheophyta</taxon>
        <taxon>Spermatophyta</taxon>
        <taxon>Magnoliopsida</taxon>
        <taxon>eudicotyledons</taxon>
        <taxon>Gunneridae</taxon>
        <taxon>Pentapetalae</taxon>
        <taxon>rosids</taxon>
        <taxon>malvids</taxon>
        <taxon>Myrtales</taxon>
        <taxon>Myrtaceae</taxon>
        <taxon>Myrtoideae</taxon>
        <taxon>Eucalypteae</taxon>
        <taxon>Corymbia</taxon>
    </lineage>
</organism>
<dbReference type="OrthoDB" id="21204at2759"/>
<dbReference type="Gene3D" id="3.30.40.10">
    <property type="entry name" value="Zinc/RING finger domain, C3HC4 (zinc finger)"/>
    <property type="match status" value="1"/>
</dbReference>
<comment type="caution">
    <text evidence="8">The sequence shown here is derived from an EMBL/GenBank/DDBJ whole genome shotgun (WGS) entry which is preliminary data.</text>
</comment>
<keyword evidence="5" id="KW-0862">Zinc</keyword>
<keyword evidence="4 6" id="KW-0863">Zinc-finger</keyword>
<sequence length="110" mass="11563">MAAMSSEPVSLSKYPPLPIDLQFDLDEVLTDLPSCSGRLHTGASEASVSAMPTVTSATGACPICMEAFRGDNKQASCGHIYHEPCITTWLSLGGSCPLCRCDIVSTASRP</sequence>
<dbReference type="PROSITE" id="PS50089">
    <property type="entry name" value="ZF_RING_2"/>
    <property type="match status" value="1"/>
</dbReference>
<dbReference type="Proteomes" id="UP000806378">
    <property type="component" value="Unassembled WGS sequence"/>
</dbReference>
<keyword evidence="9" id="KW-1185">Reference proteome</keyword>
<dbReference type="Pfam" id="PF13639">
    <property type="entry name" value="zf-RING_2"/>
    <property type="match status" value="1"/>
</dbReference>
<dbReference type="GO" id="GO:0061630">
    <property type="term" value="F:ubiquitin protein ligase activity"/>
    <property type="evidence" value="ECO:0007669"/>
    <property type="project" value="UniProtKB-EC"/>
</dbReference>
<proteinExistence type="predicted"/>
<evidence type="ECO:0000256" key="6">
    <source>
        <dbReference type="PROSITE-ProRule" id="PRU00175"/>
    </source>
</evidence>
<evidence type="ECO:0000259" key="7">
    <source>
        <dbReference type="PROSITE" id="PS50089"/>
    </source>
</evidence>
<keyword evidence="3" id="KW-0479">Metal-binding</keyword>
<dbReference type="GO" id="GO:0008270">
    <property type="term" value="F:zinc ion binding"/>
    <property type="evidence" value="ECO:0007669"/>
    <property type="project" value="UniProtKB-KW"/>
</dbReference>
<dbReference type="PANTHER" id="PTHR15710:SF74">
    <property type="entry name" value="RING-TYPE E3 UBIQUITIN TRANSFERASE-RELATED"/>
    <property type="match status" value="1"/>
</dbReference>
<dbReference type="AlphaFoldDB" id="A0A8T0D062"/>
<evidence type="ECO:0000256" key="1">
    <source>
        <dbReference type="ARBA" id="ARBA00000900"/>
    </source>
</evidence>
<dbReference type="InterPro" id="IPR001841">
    <property type="entry name" value="Znf_RING"/>
</dbReference>
<dbReference type="PANTHER" id="PTHR15710">
    <property type="entry name" value="E3 UBIQUITIN-PROTEIN LIGASE PRAJA"/>
    <property type="match status" value="1"/>
</dbReference>
<dbReference type="Gramene" id="rna-gnl|WGS:JABURB|Cocit.L2030.1">
    <property type="protein sequence ID" value="cds-KAF7851889.1"/>
    <property type="gene ID" value="gene-BT93_L2030"/>
</dbReference>
<dbReference type="SUPFAM" id="SSF57850">
    <property type="entry name" value="RING/U-box"/>
    <property type="match status" value="1"/>
</dbReference>
<evidence type="ECO:0000256" key="3">
    <source>
        <dbReference type="ARBA" id="ARBA00022723"/>
    </source>
</evidence>
<gene>
    <name evidence="8" type="ORF">BT93_L2030</name>
</gene>
<feature type="domain" description="RING-type" evidence="7">
    <location>
        <begin position="61"/>
        <end position="100"/>
    </location>
</feature>
<reference evidence="8" key="1">
    <citation type="submission" date="2020-05" db="EMBL/GenBank/DDBJ databases">
        <title>WGS assembly of Corymbia citriodora subspecies variegata.</title>
        <authorList>
            <person name="Barry K."/>
            <person name="Hundley H."/>
            <person name="Shu S."/>
            <person name="Jenkins J."/>
            <person name="Grimwood J."/>
            <person name="Baten A."/>
        </authorList>
    </citation>
    <scope>NUCLEOTIDE SEQUENCE</scope>
    <source>
        <strain evidence="8">CV2-018</strain>
    </source>
</reference>
<evidence type="ECO:0000256" key="4">
    <source>
        <dbReference type="ARBA" id="ARBA00022771"/>
    </source>
</evidence>
<evidence type="ECO:0000256" key="2">
    <source>
        <dbReference type="ARBA" id="ARBA00012483"/>
    </source>
</evidence>
<accession>A0A8T0D062</accession>
<comment type="catalytic activity">
    <reaction evidence="1">
        <text>S-ubiquitinyl-[E2 ubiquitin-conjugating enzyme]-L-cysteine + [acceptor protein]-L-lysine = [E2 ubiquitin-conjugating enzyme]-L-cysteine + N(6)-ubiquitinyl-[acceptor protein]-L-lysine.</text>
        <dbReference type="EC" id="2.3.2.27"/>
    </reaction>
</comment>
<protein>
    <recommendedName>
        <fullName evidence="2">RING-type E3 ubiquitin transferase</fullName>
        <ecNumber evidence="2">2.3.2.27</ecNumber>
    </recommendedName>
</protein>
<dbReference type="EC" id="2.3.2.27" evidence="2"/>
<evidence type="ECO:0000313" key="8">
    <source>
        <dbReference type="EMBL" id="KAF7851889.1"/>
    </source>
</evidence>
<name>A0A8T0D062_CORYI</name>